<feature type="signal peptide" evidence="7">
    <location>
        <begin position="1"/>
        <end position="25"/>
    </location>
</feature>
<dbReference type="GO" id="GO:0051603">
    <property type="term" value="P:proteolysis involved in protein catabolic process"/>
    <property type="evidence" value="ECO:0007669"/>
    <property type="project" value="TreeGrafter"/>
</dbReference>
<dbReference type="InterPro" id="IPR011990">
    <property type="entry name" value="TPR-like_helical_dom_sf"/>
</dbReference>
<keyword evidence="5" id="KW-0862">Zinc</keyword>
<feature type="domain" description="Peptidase M48" evidence="8">
    <location>
        <begin position="38"/>
        <end position="224"/>
    </location>
</feature>
<evidence type="ECO:0000259" key="8">
    <source>
        <dbReference type="Pfam" id="PF01435"/>
    </source>
</evidence>
<proteinExistence type="predicted"/>
<evidence type="ECO:0000256" key="5">
    <source>
        <dbReference type="ARBA" id="ARBA00022833"/>
    </source>
</evidence>
<keyword evidence="2" id="KW-0645">Protease</keyword>
<accession>A0A916WQH1</accession>
<dbReference type="Pfam" id="PF01435">
    <property type="entry name" value="Peptidase_M48"/>
    <property type="match status" value="1"/>
</dbReference>
<dbReference type="SUPFAM" id="SSF48452">
    <property type="entry name" value="TPR-like"/>
    <property type="match status" value="1"/>
</dbReference>
<dbReference type="CDD" id="cd07324">
    <property type="entry name" value="M48C_Oma1-like"/>
    <property type="match status" value="1"/>
</dbReference>
<dbReference type="GO" id="GO:0016020">
    <property type="term" value="C:membrane"/>
    <property type="evidence" value="ECO:0007669"/>
    <property type="project" value="TreeGrafter"/>
</dbReference>
<dbReference type="InterPro" id="IPR051156">
    <property type="entry name" value="Mito/Outer_Membr_Metalloprot"/>
</dbReference>
<dbReference type="GO" id="GO:0046872">
    <property type="term" value="F:metal ion binding"/>
    <property type="evidence" value="ECO:0007669"/>
    <property type="project" value="UniProtKB-KW"/>
</dbReference>
<feature type="chain" id="PRO_5037495386" evidence="7">
    <location>
        <begin position="26"/>
        <end position="453"/>
    </location>
</feature>
<keyword evidence="10" id="KW-1185">Reference proteome</keyword>
<dbReference type="AlphaFoldDB" id="A0A916WQH1"/>
<evidence type="ECO:0000256" key="1">
    <source>
        <dbReference type="ARBA" id="ARBA00001947"/>
    </source>
</evidence>
<dbReference type="PANTHER" id="PTHR22726:SF1">
    <property type="entry name" value="METALLOENDOPEPTIDASE OMA1, MITOCHONDRIAL"/>
    <property type="match status" value="1"/>
</dbReference>
<evidence type="ECO:0000256" key="4">
    <source>
        <dbReference type="ARBA" id="ARBA00022801"/>
    </source>
</evidence>
<name>A0A916WQH1_9SPHN</name>
<comment type="cofactor">
    <cofactor evidence="1">
        <name>Zn(2+)</name>
        <dbReference type="ChEBI" id="CHEBI:29105"/>
    </cofactor>
</comment>
<keyword evidence="6" id="KW-0482">Metalloprotease</keyword>
<keyword evidence="4" id="KW-0378">Hydrolase</keyword>
<keyword evidence="7" id="KW-0732">Signal</keyword>
<evidence type="ECO:0000313" key="10">
    <source>
        <dbReference type="Proteomes" id="UP000623067"/>
    </source>
</evidence>
<evidence type="ECO:0000256" key="6">
    <source>
        <dbReference type="ARBA" id="ARBA00023049"/>
    </source>
</evidence>
<evidence type="ECO:0000256" key="2">
    <source>
        <dbReference type="ARBA" id="ARBA00022670"/>
    </source>
</evidence>
<dbReference type="RefSeq" id="WP_188657257.1">
    <property type="nucleotide sequence ID" value="NZ_BMIH01000001.1"/>
</dbReference>
<dbReference type="PANTHER" id="PTHR22726">
    <property type="entry name" value="METALLOENDOPEPTIDASE OMA1"/>
    <property type="match status" value="1"/>
</dbReference>
<dbReference type="Proteomes" id="UP000623067">
    <property type="component" value="Unassembled WGS sequence"/>
</dbReference>
<protein>
    <submittedName>
        <fullName evidence="9">Peptidase M48</fullName>
    </submittedName>
</protein>
<reference evidence="9" key="2">
    <citation type="submission" date="2020-09" db="EMBL/GenBank/DDBJ databases">
        <authorList>
            <person name="Sun Q."/>
            <person name="Zhou Y."/>
        </authorList>
    </citation>
    <scope>NUCLEOTIDE SEQUENCE</scope>
    <source>
        <strain evidence="9">CGMCC 1.15330</strain>
    </source>
</reference>
<evidence type="ECO:0000256" key="3">
    <source>
        <dbReference type="ARBA" id="ARBA00022723"/>
    </source>
</evidence>
<dbReference type="InterPro" id="IPR001915">
    <property type="entry name" value="Peptidase_M48"/>
</dbReference>
<comment type="caution">
    <text evidence="9">The sequence shown here is derived from an EMBL/GenBank/DDBJ whole genome shotgun (WGS) entry which is preliminary data.</text>
</comment>
<gene>
    <name evidence="9" type="ORF">GCM10011380_07110</name>
</gene>
<dbReference type="EMBL" id="BMIH01000001">
    <property type="protein sequence ID" value="GGB20124.1"/>
    <property type="molecule type" value="Genomic_DNA"/>
</dbReference>
<dbReference type="Gene3D" id="1.25.40.10">
    <property type="entry name" value="Tetratricopeptide repeat domain"/>
    <property type="match status" value="1"/>
</dbReference>
<dbReference type="Gene3D" id="3.30.2010.10">
    <property type="entry name" value="Metalloproteases ('zincins'), catalytic domain"/>
    <property type="match status" value="1"/>
</dbReference>
<organism evidence="9 10">
    <name type="scientific">Sphingomonas metalli</name>
    <dbReference type="NCBI Taxonomy" id="1779358"/>
    <lineage>
        <taxon>Bacteria</taxon>
        <taxon>Pseudomonadati</taxon>
        <taxon>Pseudomonadota</taxon>
        <taxon>Alphaproteobacteria</taxon>
        <taxon>Sphingomonadales</taxon>
        <taxon>Sphingomonadaceae</taxon>
        <taxon>Sphingomonas</taxon>
    </lineage>
</organism>
<sequence>MKRFVARLASALAASMLVLVQPALAQSVLRDAETESLLNDMSAPLVKAAGLNPRDVHIVLVNDDSVNAFVAGGQTVYVHSGTISAADTANEVQGVIAHEIGHIVGGHVALADRAARGPMGISLLSLLAGVAAIAAGGSEAGLGVIAAGQQAAQGSYLAFSRTQESSADAAGARFLNDSGITGRGYLSFFKKMQQLEYRYGITRKVGFLLDHPVSSERIANLSETLEEAPSWKTPSDPALEERFRRVKAKLRGYVDPPEKTLQTYPQTDQSIYAHYARAYAFHKAGYPDKAAAETGALVAAAPRDPYFLEMQGQILLESGQPRAALDPLRAATDLSRSNPLIATTLGHALIATEDKANLPEAIRVLRVATQRDDDNPWAWMQLGTAYEQTGDTARAALATAERAQMTGDPRTAVVSARYAMANIPANTADWIRAQDIAMTAGDAAAADKKKRRR</sequence>
<evidence type="ECO:0000256" key="7">
    <source>
        <dbReference type="SAM" id="SignalP"/>
    </source>
</evidence>
<dbReference type="GO" id="GO:0004222">
    <property type="term" value="F:metalloendopeptidase activity"/>
    <property type="evidence" value="ECO:0007669"/>
    <property type="project" value="InterPro"/>
</dbReference>
<evidence type="ECO:0000313" key="9">
    <source>
        <dbReference type="EMBL" id="GGB20124.1"/>
    </source>
</evidence>
<reference evidence="9" key="1">
    <citation type="journal article" date="2014" name="Int. J. Syst. Evol. Microbiol.">
        <title>Complete genome sequence of Corynebacterium casei LMG S-19264T (=DSM 44701T), isolated from a smear-ripened cheese.</title>
        <authorList>
            <consortium name="US DOE Joint Genome Institute (JGI-PGF)"/>
            <person name="Walter F."/>
            <person name="Albersmeier A."/>
            <person name="Kalinowski J."/>
            <person name="Ruckert C."/>
        </authorList>
    </citation>
    <scope>NUCLEOTIDE SEQUENCE</scope>
    <source>
        <strain evidence="9">CGMCC 1.15330</strain>
    </source>
</reference>
<keyword evidence="3" id="KW-0479">Metal-binding</keyword>